<dbReference type="Pfam" id="PF13240">
    <property type="entry name" value="Zn_Ribbon_1"/>
    <property type="match status" value="1"/>
</dbReference>
<evidence type="ECO:0000259" key="3">
    <source>
        <dbReference type="Pfam" id="PF19993"/>
    </source>
</evidence>
<feature type="compositionally biased region" description="Polar residues" evidence="1">
    <location>
        <begin position="1070"/>
        <end position="1088"/>
    </location>
</feature>
<dbReference type="EMBL" id="QXGJ01000008">
    <property type="protein sequence ID" value="RSX50361.1"/>
    <property type="molecule type" value="Genomic_DNA"/>
</dbReference>
<dbReference type="SUPFAM" id="SSF52540">
    <property type="entry name" value="P-loop containing nucleoside triphosphate hydrolases"/>
    <property type="match status" value="1"/>
</dbReference>
<proteinExistence type="predicted"/>
<dbReference type="InterPro" id="IPR027417">
    <property type="entry name" value="P-loop_NTPase"/>
</dbReference>
<dbReference type="OrthoDB" id="143162at2"/>
<reference evidence="4 5" key="1">
    <citation type="submission" date="2018-09" db="EMBL/GenBank/DDBJ databases">
        <title>Characterization of the phylogenetic diversity of five novel species belonging to the genus Bifidobacterium.</title>
        <authorList>
            <person name="Lugli G.A."/>
            <person name="Duranti S."/>
            <person name="Milani C."/>
        </authorList>
    </citation>
    <scope>NUCLEOTIDE SEQUENCE [LARGE SCALE GENOMIC DNA]</scope>
    <source>
        <strain evidence="4 5">2028B</strain>
    </source>
</reference>
<organism evidence="4 5">
    <name type="scientific">Bifidobacterium callimiconis</name>
    <dbReference type="NCBI Taxonomy" id="2306973"/>
    <lineage>
        <taxon>Bacteria</taxon>
        <taxon>Bacillati</taxon>
        <taxon>Actinomycetota</taxon>
        <taxon>Actinomycetes</taxon>
        <taxon>Bifidobacteriales</taxon>
        <taxon>Bifidobacteriaceae</taxon>
        <taxon>Bifidobacterium</taxon>
    </lineage>
</organism>
<dbReference type="Pfam" id="PF08238">
    <property type="entry name" value="Sel1"/>
    <property type="match status" value="3"/>
</dbReference>
<dbReference type="Gene3D" id="1.25.40.10">
    <property type="entry name" value="Tetratricopeptide repeat domain"/>
    <property type="match status" value="2"/>
</dbReference>
<keyword evidence="5" id="KW-1185">Reference proteome</keyword>
<dbReference type="RefSeq" id="WP_126030489.1">
    <property type="nucleotide sequence ID" value="NZ_JAFEJY010000006.1"/>
</dbReference>
<dbReference type="Proteomes" id="UP000288607">
    <property type="component" value="Unassembled WGS sequence"/>
</dbReference>
<dbReference type="InterPro" id="IPR006597">
    <property type="entry name" value="Sel1-like"/>
</dbReference>
<feature type="region of interest" description="Disordered" evidence="1">
    <location>
        <begin position="774"/>
        <end position="820"/>
    </location>
</feature>
<accession>A0A430FC26</accession>
<dbReference type="SMART" id="SM00671">
    <property type="entry name" value="SEL1"/>
    <property type="match status" value="1"/>
</dbReference>
<sequence length="1201" mass="133821">MPGHQITCPYCFEKFTDDQVHFRMETVLDSAKDVAVNVTIEGTSRSYHSPDEVDNDPGLSETMRYKLLNRLHILSGFVQGEDPVYAEFWKRYGGTTTEYVDHDDLHPFPWLRPVHDLITEPEFFMQEAEVSADSGLVDRIRDANGEYTTRRVCPHCHNPLPEGYGRYPVKHIGVVGLPGSGKTVYLSQFCGLVEAEFKKIGIRAVPLAPGATGYRRNTMISALTPVPEPTKPESLQQPLCFELTYTGKSGKQYGLTLVFHDVSGRNCEVSRDSPSLSDNAARYAPFLEHADALMLMVDPTQLDAMGAANTSEGPQSVLSVLRDLYAGRAKQLERMPLAVCLTKGDAVANQIFGGPMREMTVPAGGAGQSRVFNAEDYNRIHGALVKFVQDKSPTLDNALSVQYPNYNLFIVSALGTGTRPVGTQSGTRNVPAGALAPKRLIEPVLWILHRMGFVGSAGLAAMPNEWICPGCERSVPGDVGYCPNCGIGRDGDWKCLLCGTVNSGDDQRCRHVEQGLFGRSKRCNGMCPFKFRETPGANENFTGEIELIRWAIDDDEREAAARKGDLEAQLAIFDDAQKDNEGGRIRYWGDQILKNPAIKDRPLDLCRVCEALWNIGSGVERFQWAVLASRSGDRSAGVAQYQLGQLYLQGKDGVPKNLERGRYWLERAWLNCQILARDMMLSKSQLSDMHLQWDIDRYTNAVSPSKDLVESEIRELDVLVDFYQGTDRQTVLVKSRARLRYQLQRIHAREQAAIEAARRAEEARRAEAARKAEEARRAEEARQAEKAKRFEEARKAQAARRAKEAEAARKAEEAKRAEAAKQEEAERKALAGDLDAQIDLILTAGENEDRDRMLFWCNRAVANPDIIYNDDCKGMVCMTFAANAESRSKAYRWLVLAANCDDGFFIGQARCMLGQTYLSWQGLADRARYWFEEAQHALASEDVSNESVGELLSEIRKGLAECAGAASDMKAVLRAKIRELDILIDSPWYASSRGSLKTKRDVLASRLEQSPETGDAPRTASKSRPKHADASSSTPSFPPAVSSFCTHCGSQLAPGAKFCFSCGSPVQETSMNDWPSPVSSQQGNNTHQRQARPMTDEQEIARADMLVAQVEGLRQEKRYQEAEPLAREAYELRQFNYGLANKDTLSALHLLIYVLNDLHRYREAVELCRILVDIRSMIYAPDAPELKDAKDWLAFLSQRAG</sequence>
<dbReference type="Pfam" id="PF19993">
    <property type="entry name" value="DO-GTPase2"/>
    <property type="match status" value="1"/>
</dbReference>
<feature type="region of interest" description="Disordered" evidence="1">
    <location>
        <begin position="1005"/>
        <end position="1036"/>
    </location>
</feature>
<gene>
    <name evidence="4" type="ORF">D2E23_1684</name>
</gene>
<feature type="region of interest" description="Disordered" evidence="1">
    <location>
        <begin position="1070"/>
        <end position="1091"/>
    </location>
</feature>
<evidence type="ECO:0000256" key="1">
    <source>
        <dbReference type="SAM" id="MobiDB-lite"/>
    </source>
</evidence>
<dbReference type="SUPFAM" id="SSF48452">
    <property type="entry name" value="TPR-like"/>
    <property type="match status" value="1"/>
</dbReference>
<feature type="domain" description="Zinc-ribbon" evidence="2">
    <location>
        <begin position="1044"/>
        <end position="1066"/>
    </location>
</feature>
<comment type="caution">
    <text evidence="4">The sequence shown here is derived from an EMBL/GenBank/DDBJ whole genome shotgun (WGS) entry which is preliminary data.</text>
</comment>
<dbReference type="SUPFAM" id="SSF81901">
    <property type="entry name" value="HCP-like"/>
    <property type="match status" value="1"/>
</dbReference>
<dbReference type="InterPro" id="IPR045528">
    <property type="entry name" value="DO-GTPase2"/>
</dbReference>
<name>A0A430FC26_9BIFI</name>
<protein>
    <submittedName>
        <fullName evidence="4">Uncharacterized protein</fullName>
    </submittedName>
</protein>
<evidence type="ECO:0000259" key="2">
    <source>
        <dbReference type="Pfam" id="PF13240"/>
    </source>
</evidence>
<evidence type="ECO:0000313" key="4">
    <source>
        <dbReference type="EMBL" id="RSX50361.1"/>
    </source>
</evidence>
<dbReference type="InterPro" id="IPR011990">
    <property type="entry name" value="TPR-like_helical_dom_sf"/>
</dbReference>
<dbReference type="InterPro" id="IPR026870">
    <property type="entry name" value="Zinc_ribbon_dom"/>
</dbReference>
<dbReference type="AlphaFoldDB" id="A0A430FC26"/>
<evidence type="ECO:0000313" key="5">
    <source>
        <dbReference type="Proteomes" id="UP000288607"/>
    </source>
</evidence>
<feature type="domain" description="Double-GTPase 2" evidence="3">
    <location>
        <begin position="171"/>
        <end position="351"/>
    </location>
</feature>